<evidence type="ECO:0000256" key="1">
    <source>
        <dbReference type="SAM" id="MobiDB-lite"/>
    </source>
</evidence>
<feature type="transmembrane region" description="Helical" evidence="2">
    <location>
        <begin position="206"/>
        <end position="223"/>
    </location>
</feature>
<keyword evidence="2" id="KW-1133">Transmembrane helix</keyword>
<dbReference type="Proteomes" id="UP000193719">
    <property type="component" value="Unassembled WGS sequence"/>
</dbReference>
<organism evidence="3 4">
    <name type="scientific">Piromyces finnis</name>
    <dbReference type="NCBI Taxonomy" id="1754191"/>
    <lineage>
        <taxon>Eukaryota</taxon>
        <taxon>Fungi</taxon>
        <taxon>Fungi incertae sedis</taxon>
        <taxon>Chytridiomycota</taxon>
        <taxon>Chytridiomycota incertae sedis</taxon>
        <taxon>Neocallimastigomycetes</taxon>
        <taxon>Neocallimastigales</taxon>
        <taxon>Neocallimastigaceae</taxon>
        <taxon>Piromyces</taxon>
    </lineage>
</organism>
<feature type="region of interest" description="Disordered" evidence="1">
    <location>
        <begin position="252"/>
        <end position="278"/>
    </location>
</feature>
<proteinExistence type="predicted"/>
<gene>
    <name evidence="3" type="ORF">BCR36DRAFT_344652</name>
</gene>
<keyword evidence="2" id="KW-0472">Membrane</keyword>
<name>A0A1Y1VJH8_9FUNG</name>
<protein>
    <submittedName>
        <fullName evidence="3">DUF1275-domain-containing protein</fullName>
    </submittedName>
</protein>
<keyword evidence="2" id="KW-0812">Transmembrane</keyword>
<dbReference type="PANTHER" id="PTHR37314:SF4">
    <property type="entry name" value="UPF0700 TRANSMEMBRANE PROTEIN YOAK"/>
    <property type="match status" value="1"/>
</dbReference>
<dbReference type="Pfam" id="PF06912">
    <property type="entry name" value="DUF1275"/>
    <property type="match status" value="1"/>
</dbReference>
<feature type="transmembrane region" description="Helical" evidence="2">
    <location>
        <begin position="66"/>
        <end position="87"/>
    </location>
</feature>
<dbReference type="AlphaFoldDB" id="A0A1Y1VJH8"/>
<dbReference type="EMBL" id="MCFH01000005">
    <property type="protein sequence ID" value="ORX57871.1"/>
    <property type="molecule type" value="Genomic_DNA"/>
</dbReference>
<evidence type="ECO:0000313" key="3">
    <source>
        <dbReference type="EMBL" id="ORX57871.1"/>
    </source>
</evidence>
<reference evidence="3 4" key="1">
    <citation type="submission" date="2016-08" db="EMBL/GenBank/DDBJ databases">
        <title>Genomes of anaerobic fungi encode conserved fungal cellulosomes for biomass hydrolysis.</title>
        <authorList>
            <consortium name="DOE Joint Genome Institute"/>
            <person name="Haitjema C.H."/>
            <person name="Gilmore S.P."/>
            <person name="Henske J.K."/>
            <person name="Solomon K.V."/>
            <person name="De Groot R."/>
            <person name="Kuo A."/>
            <person name="Mondo S.J."/>
            <person name="Salamov A.A."/>
            <person name="Labutti K."/>
            <person name="Zhao Z."/>
            <person name="Chiniquy J."/>
            <person name="Barry K."/>
            <person name="Brewer H.M."/>
            <person name="Purvine S.O."/>
            <person name="Wright A.T."/>
            <person name="Boxma B."/>
            <person name="Van Alen T."/>
            <person name="Hackstein J.H."/>
            <person name="Baker S.E."/>
            <person name="Grigoriev I.V."/>
            <person name="O'Malley M.A."/>
        </authorList>
    </citation>
    <scope>NUCLEOTIDE SEQUENCE [LARGE SCALE GENOMIC DNA]</scope>
    <source>
        <strain evidence="4">finn</strain>
    </source>
</reference>
<reference evidence="3 4" key="2">
    <citation type="submission" date="2016-08" db="EMBL/GenBank/DDBJ databases">
        <title>Pervasive Adenine N6-methylation of Active Genes in Fungi.</title>
        <authorList>
            <consortium name="DOE Joint Genome Institute"/>
            <person name="Mondo S.J."/>
            <person name="Dannebaum R.O."/>
            <person name="Kuo R.C."/>
            <person name="Labutti K."/>
            <person name="Haridas S."/>
            <person name="Kuo A."/>
            <person name="Salamov A."/>
            <person name="Ahrendt S.R."/>
            <person name="Lipzen A."/>
            <person name="Sullivan W."/>
            <person name="Andreopoulos W.B."/>
            <person name="Clum A."/>
            <person name="Lindquist E."/>
            <person name="Daum C."/>
            <person name="Ramamoorthy G.K."/>
            <person name="Gryganskyi A."/>
            <person name="Culley D."/>
            <person name="Magnuson J.K."/>
            <person name="James T.Y."/>
            <person name="O'Malley M.A."/>
            <person name="Stajich J.E."/>
            <person name="Spatafora J.W."/>
            <person name="Visel A."/>
            <person name="Grigoriev I.V."/>
        </authorList>
    </citation>
    <scope>NUCLEOTIDE SEQUENCE [LARGE SCALE GENOMIC DNA]</scope>
    <source>
        <strain evidence="4">finn</strain>
    </source>
</reference>
<dbReference type="OrthoDB" id="10386552at2759"/>
<keyword evidence="4" id="KW-1185">Reference proteome</keyword>
<feature type="compositionally biased region" description="Basic and acidic residues" evidence="1">
    <location>
        <begin position="268"/>
        <end position="277"/>
    </location>
</feature>
<dbReference type="InterPro" id="IPR010699">
    <property type="entry name" value="DUF1275"/>
</dbReference>
<accession>A0A1Y1VJH8</accession>
<evidence type="ECO:0000256" key="2">
    <source>
        <dbReference type="SAM" id="Phobius"/>
    </source>
</evidence>
<evidence type="ECO:0000313" key="4">
    <source>
        <dbReference type="Proteomes" id="UP000193719"/>
    </source>
</evidence>
<feature type="transmembrane region" description="Helical" evidence="2">
    <location>
        <begin position="99"/>
        <end position="119"/>
    </location>
</feature>
<comment type="caution">
    <text evidence="3">The sequence shown here is derived from an EMBL/GenBank/DDBJ whole genome shotgun (WGS) entry which is preliminary data.</text>
</comment>
<dbReference type="PANTHER" id="PTHR37314">
    <property type="entry name" value="SLR0142 PROTEIN"/>
    <property type="match status" value="1"/>
</dbReference>
<feature type="transmembrane region" description="Helical" evidence="2">
    <location>
        <begin position="180"/>
        <end position="200"/>
    </location>
</feature>
<sequence length="530" mass="60247">MSIEPSRKQQTSETFLVSAILSFSGGLQDAYTYYSRDKVFANAQTGNVVIMSKLFMTGYFKEALQYLAPVSAFALGILITEYIGYIAHNKYKGHIKIHWRQVVLFLEVVILFAVGFIPSNYNMLASSLVSLSCAMQVEAFKTVHGFVYASTMCIGNLRCAMESLSVSVRDKNKEARVRMYYYYGVIVTFAIGSGVGGILSEAMEMRAIWVCCLLLLVCCILMFKKHSVFRKSSTSKYFYNITHNHYYYHHHHHYNNNDNNNKKNKKNQNKDDNDKSSTKMKMISEISSSQNVYVDIDIDAGMIEPAQSNSIRNVVMDDYLSQNEFIQLDEATINSINNNKVNEMNDITKQSNTSVMDDTGQTDITKLENEVIIMNTYDGTDTDVATEVNHKNSLRLEEIQNDPNFNLVIDRGDKYIKDGASTSLSLSTTHQTIVVGDNISQVDNSFKLTSPPSFQKETTKLDYPLRNDNIYYKDHTNMENIIIDNINQKDTIKVEDLMIKDTHSNKLDLMNPTKMESITVNNTIRNDSIN</sequence>